<dbReference type="EMBL" id="VLTO01000046">
    <property type="protein sequence ID" value="KAA0172577.1"/>
    <property type="molecule type" value="Genomic_DNA"/>
</dbReference>
<dbReference type="GO" id="GO:0005737">
    <property type="term" value="C:cytoplasm"/>
    <property type="evidence" value="ECO:0007669"/>
    <property type="project" value="TreeGrafter"/>
</dbReference>
<dbReference type="Gene3D" id="3.30.930.10">
    <property type="entry name" value="Bira Bifunctional Protein, Domain 2"/>
    <property type="match status" value="1"/>
</dbReference>
<gene>
    <name evidence="3" type="ORF">FNF27_05931</name>
    <name evidence="2" type="ORF">FNF29_02204</name>
</gene>
<comment type="caution">
    <text evidence="2">The sequence shown here is derived from an EMBL/GenBank/DDBJ whole genome shotgun (WGS) entry which is preliminary data.</text>
</comment>
<evidence type="ECO:0000313" key="4">
    <source>
        <dbReference type="Proteomes" id="UP000322899"/>
    </source>
</evidence>
<protein>
    <recommendedName>
        <fullName evidence="1">BPL/LPL catalytic domain-containing protein</fullName>
    </recommendedName>
</protein>
<dbReference type="SUPFAM" id="SSF55681">
    <property type="entry name" value="Class II aaRS and biotin synthetases"/>
    <property type="match status" value="1"/>
</dbReference>
<evidence type="ECO:0000313" key="5">
    <source>
        <dbReference type="Proteomes" id="UP000323011"/>
    </source>
</evidence>
<dbReference type="Pfam" id="PF03099">
    <property type="entry name" value="BPL_LplA_LipB"/>
    <property type="match status" value="1"/>
</dbReference>
<evidence type="ECO:0000259" key="1">
    <source>
        <dbReference type="Pfam" id="PF03099"/>
    </source>
</evidence>
<sequence length="334" mass="33394">MSLGGASLRAVAHFGAVGSTQTVASELCASGSPDELDGVALVADLQTAGRGRSSHRWDSPPESSGLLVSLIRSVPAATAGKVLPLAQHVASLAALRAVAAACAGPAAPGASARSASREGTAAPAPRMAIKWPNDLYVVGALPPAAGPADGAAGAAATEAAGGSGSAAAAASDVERALERHCGAPVRKAGGILCTVAQPTGRARGGLFLVIGMGLNLSDAPPGRGAVADVHGRTSDPALLRQRVLGHFCREVDSLWHRTVNGGGSSAWRDEYERAWMHAGQRVKLPGGEWLELAGLAETGGLVATDGFGGPLVELGTGNDTVDLMDGLVRVGKPQ</sequence>
<evidence type="ECO:0000313" key="2">
    <source>
        <dbReference type="EMBL" id="KAA0154674.1"/>
    </source>
</evidence>
<dbReference type="InterPro" id="IPR045864">
    <property type="entry name" value="aa-tRNA-synth_II/BPL/LPL"/>
</dbReference>
<dbReference type="PANTHER" id="PTHR12835">
    <property type="entry name" value="BIOTIN PROTEIN LIGASE"/>
    <property type="match status" value="1"/>
</dbReference>
<keyword evidence="5" id="KW-1185">Reference proteome</keyword>
<dbReference type="GO" id="GO:0004077">
    <property type="term" value="F:biotin--[biotin carboxyl-carrier protein] ligase activity"/>
    <property type="evidence" value="ECO:0007669"/>
    <property type="project" value="TreeGrafter"/>
</dbReference>
<reference evidence="4 5" key="1">
    <citation type="submission" date="2019-07" db="EMBL/GenBank/DDBJ databases">
        <title>Genomes of Cafeteria roenbergensis.</title>
        <authorList>
            <person name="Fischer M.G."/>
            <person name="Hackl T."/>
            <person name="Roman M."/>
        </authorList>
    </citation>
    <scope>NUCLEOTIDE SEQUENCE [LARGE SCALE GENOMIC DNA]</scope>
    <source>
        <strain evidence="2 5">BVI</strain>
        <strain evidence="3 4">E4-10P</strain>
    </source>
</reference>
<dbReference type="OrthoDB" id="10250105at2759"/>
<evidence type="ECO:0000313" key="3">
    <source>
        <dbReference type="EMBL" id="KAA0172577.1"/>
    </source>
</evidence>
<dbReference type="Proteomes" id="UP000322899">
    <property type="component" value="Unassembled WGS sequence"/>
</dbReference>
<dbReference type="PANTHER" id="PTHR12835:SF5">
    <property type="entry name" value="BIOTIN--PROTEIN LIGASE"/>
    <property type="match status" value="1"/>
</dbReference>
<accession>A0A5A8CQH1</accession>
<dbReference type="InterPro" id="IPR004143">
    <property type="entry name" value="BPL_LPL_catalytic"/>
</dbReference>
<organism evidence="2 5">
    <name type="scientific">Cafeteria roenbergensis</name>
    <name type="common">Marine flagellate</name>
    <dbReference type="NCBI Taxonomy" id="33653"/>
    <lineage>
        <taxon>Eukaryota</taxon>
        <taxon>Sar</taxon>
        <taxon>Stramenopiles</taxon>
        <taxon>Bigyra</taxon>
        <taxon>Opalozoa</taxon>
        <taxon>Bicosoecida</taxon>
        <taxon>Cafeteriaceae</taxon>
        <taxon>Cafeteria</taxon>
    </lineage>
</organism>
<dbReference type="Proteomes" id="UP000323011">
    <property type="component" value="Unassembled WGS sequence"/>
</dbReference>
<feature type="domain" description="BPL/LPL catalytic" evidence="1">
    <location>
        <begin position="39"/>
        <end position="138"/>
    </location>
</feature>
<name>A0A5A8CQH1_CAFRO</name>
<dbReference type="EMBL" id="VLTN01000010">
    <property type="protein sequence ID" value="KAA0154674.1"/>
    <property type="molecule type" value="Genomic_DNA"/>
</dbReference>
<proteinExistence type="predicted"/>
<dbReference type="AlphaFoldDB" id="A0A5A8CQH1"/>